<dbReference type="InterPro" id="IPR036179">
    <property type="entry name" value="Ig-like_dom_sf"/>
</dbReference>
<feature type="domain" description="Fibronectin type-III" evidence="9">
    <location>
        <begin position="536"/>
        <end position="628"/>
    </location>
</feature>
<gene>
    <name evidence="10" type="ORF">PHYEVI_LOCUS6397</name>
</gene>
<dbReference type="InterPro" id="IPR007110">
    <property type="entry name" value="Ig-like_dom"/>
</dbReference>
<dbReference type="EMBL" id="OU900096">
    <property type="protein sequence ID" value="CAH1181158.1"/>
    <property type="molecule type" value="Genomic_DNA"/>
</dbReference>
<feature type="domain" description="Ig-like" evidence="8">
    <location>
        <begin position="439"/>
        <end position="514"/>
    </location>
</feature>
<feature type="domain" description="Ig-like" evidence="8">
    <location>
        <begin position="134"/>
        <end position="222"/>
    </location>
</feature>
<proteinExistence type="predicted"/>
<dbReference type="SMART" id="SM00060">
    <property type="entry name" value="FN3"/>
    <property type="match status" value="1"/>
</dbReference>
<dbReference type="Proteomes" id="UP001153712">
    <property type="component" value="Chromosome 3"/>
</dbReference>
<dbReference type="SMART" id="SM00409">
    <property type="entry name" value="IG"/>
    <property type="match status" value="4"/>
</dbReference>
<evidence type="ECO:0000256" key="4">
    <source>
        <dbReference type="ARBA" id="ARBA00023136"/>
    </source>
</evidence>
<dbReference type="InterPro" id="IPR013162">
    <property type="entry name" value="CD80_C2-set"/>
</dbReference>
<dbReference type="InterPro" id="IPR013106">
    <property type="entry name" value="Ig_V-set"/>
</dbReference>
<keyword evidence="3 6" id="KW-1133">Transmembrane helix</keyword>
<dbReference type="InterPro" id="IPR036116">
    <property type="entry name" value="FN3_sf"/>
</dbReference>
<keyword evidence="7" id="KW-0732">Signal</keyword>
<keyword evidence="2 6" id="KW-0812">Transmembrane</keyword>
<feature type="signal peptide" evidence="7">
    <location>
        <begin position="1"/>
        <end position="19"/>
    </location>
</feature>
<feature type="domain" description="Ig-like" evidence="8">
    <location>
        <begin position="342"/>
        <end position="428"/>
    </location>
</feature>
<dbReference type="SUPFAM" id="SSF48726">
    <property type="entry name" value="Immunoglobulin"/>
    <property type="match status" value="5"/>
</dbReference>
<evidence type="ECO:0008006" key="12">
    <source>
        <dbReference type="Google" id="ProtNLM"/>
    </source>
</evidence>
<evidence type="ECO:0000256" key="6">
    <source>
        <dbReference type="SAM" id="Phobius"/>
    </source>
</evidence>
<name>A0A9P0GXS2_PHYSR</name>
<dbReference type="PANTHER" id="PTHR23278:SF19">
    <property type="entry name" value="OBSCURIN"/>
    <property type="match status" value="1"/>
</dbReference>
<evidence type="ECO:0000256" key="7">
    <source>
        <dbReference type="SAM" id="SignalP"/>
    </source>
</evidence>
<dbReference type="Pfam" id="PF08205">
    <property type="entry name" value="C2-set_2"/>
    <property type="match status" value="1"/>
</dbReference>
<dbReference type="SMART" id="SM00408">
    <property type="entry name" value="IGc2"/>
    <property type="match status" value="2"/>
</dbReference>
<evidence type="ECO:0000313" key="10">
    <source>
        <dbReference type="EMBL" id="CAH1181158.1"/>
    </source>
</evidence>
<evidence type="ECO:0000256" key="2">
    <source>
        <dbReference type="ARBA" id="ARBA00022692"/>
    </source>
</evidence>
<dbReference type="OrthoDB" id="10048737at2759"/>
<dbReference type="Pfam" id="PF13927">
    <property type="entry name" value="Ig_3"/>
    <property type="match status" value="2"/>
</dbReference>
<feature type="chain" id="PRO_5040150189" description="Nephrin/kirre" evidence="7">
    <location>
        <begin position="20"/>
        <end position="785"/>
    </location>
</feature>
<keyword evidence="11" id="KW-1185">Reference proteome</keyword>
<evidence type="ECO:0000256" key="3">
    <source>
        <dbReference type="ARBA" id="ARBA00022989"/>
    </source>
</evidence>
<evidence type="ECO:0000256" key="5">
    <source>
        <dbReference type="ARBA" id="ARBA00023157"/>
    </source>
</evidence>
<dbReference type="AlphaFoldDB" id="A0A9P0GXS2"/>
<dbReference type="InterPro" id="IPR013783">
    <property type="entry name" value="Ig-like_fold"/>
</dbReference>
<dbReference type="PROSITE" id="PS50835">
    <property type="entry name" value="IG_LIKE"/>
    <property type="match status" value="5"/>
</dbReference>
<dbReference type="Pfam" id="PF07686">
    <property type="entry name" value="V-set"/>
    <property type="match status" value="1"/>
</dbReference>
<evidence type="ECO:0000313" key="11">
    <source>
        <dbReference type="Proteomes" id="UP001153712"/>
    </source>
</evidence>
<dbReference type="InterPro" id="IPR003961">
    <property type="entry name" value="FN3_dom"/>
</dbReference>
<feature type="domain" description="Ig-like" evidence="8">
    <location>
        <begin position="240"/>
        <end position="328"/>
    </location>
</feature>
<comment type="subcellular location">
    <subcellularLocation>
        <location evidence="1">Membrane</location>
        <topology evidence="1">Single-pass membrane protein</topology>
    </subcellularLocation>
</comment>
<dbReference type="InterPro" id="IPR003598">
    <property type="entry name" value="Ig_sub2"/>
</dbReference>
<dbReference type="CDD" id="cd00096">
    <property type="entry name" value="Ig"/>
    <property type="match status" value="1"/>
</dbReference>
<dbReference type="GO" id="GO:0016020">
    <property type="term" value="C:membrane"/>
    <property type="evidence" value="ECO:0007669"/>
    <property type="project" value="UniProtKB-SubCell"/>
</dbReference>
<evidence type="ECO:0000259" key="9">
    <source>
        <dbReference type="PROSITE" id="PS50853"/>
    </source>
</evidence>
<organism evidence="10 11">
    <name type="scientific">Phyllotreta striolata</name>
    <name type="common">Striped flea beetle</name>
    <name type="synonym">Crioceris striolata</name>
    <dbReference type="NCBI Taxonomy" id="444603"/>
    <lineage>
        <taxon>Eukaryota</taxon>
        <taxon>Metazoa</taxon>
        <taxon>Ecdysozoa</taxon>
        <taxon>Arthropoda</taxon>
        <taxon>Hexapoda</taxon>
        <taxon>Insecta</taxon>
        <taxon>Pterygota</taxon>
        <taxon>Neoptera</taxon>
        <taxon>Endopterygota</taxon>
        <taxon>Coleoptera</taxon>
        <taxon>Polyphaga</taxon>
        <taxon>Cucujiformia</taxon>
        <taxon>Chrysomeloidea</taxon>
        <taxon>Chrysomelidae</taxon>
        <taxon>Galerucinae</taxon>
        <taxon>Alticini</taxon>
        <taxon>Phyllotreta</taxon>
    </lineage>
</organism>
<dbReference type="CDD" id="cd00063">
    <property type="entry name" value="FN3"/>
    <property type="match status" value="1"/>
</dbReference>
<protein>
    <recommendedName>
        <fullName evidence="12">Nephrin/kirre</fullName>
    </recommendedName>
</protein>
<accession>A0A9P0GXS2</accession>
<sequence length="785" mass="85669">MPASGFLVLVLVLLVTCEAEPATEFVQASDGGSASLPCNLSPTGAPDKLSVVLWYRGGEQNPIYKYDVRGNQPARWADASLQNRYFLRILDDHRAVMNISPTKLSDEQVFHCKVDFAKSSTRITHVNLTIIVPPSGIQVSDDWGPVKNGITTAYAEGASLMLTCVATSGKPLAKVSWWRDRNLVTEQTEYFSDRRKSQNVLKIDKLTRSHLLAVYSCEASNSRLQPPLVVRTAIDMYLRPLEVLLIAPTGNKPAFSSGKRYNITCSCRGSRPPAIVTWWKDGVSLEGGIVTVSDNGNTTNSTLSFTPTAADNGLILTCKASNQRIPFSELQRTWMLEVLYPPRVSLNLGHGLNGNNIKEGSDVYFECHLEANPKVHRVWWLRDGEKLLTNNSAGVIVSNQTLILQRVNRHTSGRYCCEATNKEGTTKSPVFHLRVKFEPVCGDVARKVLGAAKDEPLTVDCKVDAEPAATVFRWSFNSTPGVFRELTDFKNEAGGTSVLTYVPKVAADYGTLQCWGQNDIGTQMSPCIFHVTPASRPDPPHSCVVGNVSHHSVSVSCKKGFDGGLRQKFVLTLLSGDVIIANLSSQLASDFNISNLEATHDYLATIYAVNAKGPSKQSVPLAIRTLPAPSLKEQRRSTGPTDGALKASTGPLMYILLAAGSTLIIAAAVGVIIFAVRKFKVDSPVRHPRVRSPKIEESPLTAHVQPLYTDSASDENNPDLIPEAPNSEALLTTSVTPYTITPRPSSKRNCATQMPIKPYHVTWAPILQSRNCSTQTPPPHKESSV</sequence>
<feature type="domain" description="Ig-like" evidence="8">
    <location>
        <begin position="21"/>
        <end position="124"/>
    </location>
</feature>
<dbReference type="Gene3D" id="2.60.40.10">
    <property type="entry name" value="Immunoglobulins"/>
    <property type="match status" value="6"/>
</dbReference>
<evidence type="ECO:0000256" key="1">
    <source>
        <dbReference type="ARBA" id="ARBA00004167"/>
    </source>
</evidence>
<dbReference type="InterPro" id="IPR003599">
    <property type="entry name" value="Ig_sub"/>
</dbReference>
<keyword evidence="5" id="KW-1015">Disulfide bond</keyword>
<dbReference type="PANTHER" id="PTHR23278">
    <property type="entry name" value="SIDESTEP PROTEIN"/>
    <property type="match status" value="1"/>
</dbReference>
<evidence type="ECO:0000259" key="8">
    <source>
        <dbReference type="PROSITE" id="PS50835"/>
    </source>
</evidence>
<dbReference type="SUPFAM" id="SSF49265">
    <property type="entry name" value="Fibronectin type III"/>
    <property type="match status" value="1"/>
</dbReference>
<dbReference type="PROSITE" id="PS50853">
    <property type="entry name" value="FN3"/>
    <property type="match status" value="1"/>
</dbReference>
<feature type="transmembrane region" description="Helical" evidence="6">
    <location>
        <begin position="652"/>
        <end position="676"/>
    </location>
</feature>
<keyword evidence="4 6" id="KW-0472">Membrane</keyword>
<reference evidence="10" key="1">
    <citation type="submission" date="2022-01" db="EMBL/GenBank/DDBJ databases">
        <authorList>
            <person name="King R."/>
        </authorList>
    </citation>
    <scope>NUCLEOTIDE SEQUENCE</scope>
</reference>